<keyword evidence="8" id="KW-1185">Reference proteome</keyword>
<comment type="subcellular location">
    <subcellularLocation>
        <location evidence="1">Membrane</location>
        <topology evidence="1">Multi-pass membrane protein</topology>
    </subcellularLocation>
</comment>
<accession>A0A5C5Y7D0</accession>
<evidence type="ECO:0000256" key="5">
    <source>
        <dbReference type="SAM" id="Phobius"/>
    </source>
</evidence>
<evidence type="ECO:0000256" key="2">
    <source>
        <dbReference type="ARBA" id="ARBA00022692"/>
    </source>
</evidence>
<dbReference type="GO" id="GO:0016874">
    <property type="term" value="F:ligase activity"/>
    <property type="evidence" value="ECO:0007669"/>
    <property type="project" value="UniProtKB-KW"/>
</dbReference>
<reference evidence="7 8" key="1">
    <citation type="submission" date="2019-02" db="EMBL/GenBank/DDBJ databases">
        <title>Deep-cultivation of Planctomycetes and their phenomic and genomic characterization uncovers novel biology.</title>
        <authorList>
            <person name="Wiegand S."/>
            <person name="Jogler M."/>
            <person name="Boedeker C."/>
            <person name="Pinto D."/>
            <person name="Vollmers J."/>
            <person name="Rivas-Marin E."/>
            <person name="Kohn T."/>
            <person name="Peeters S.H."/>
            <person name="Heuer A."/>
            <person name="Rast P."/>
            <person name="Oberbeckmann S."/>
            <person name="Bunk B."/>
            <person name="Jeske O."/>
            <person name="Meyerdierks A."/>
            <person name="Storesund J.E."/>
            <person name="Kallscheuer N."/>
            <person name="Luecker S."/>
            <person name="Lage O.M."/>
            <person name="Pohl T."/>
            <person name="Merkel B.J."/>
            <person name="Hornburger P."/>
            <person name="Mueller R.-W."/>
            <person name="Bruemmer F."/>
            <person name="Labrenz M."/>
            <person name="Spormann A.M."/>
            <person name="Op Den Camp H."/>
            <person name="Overmann J."/>
            <person name="Amann R."/>
            <person name="Jetten M.S.M."/>
            <person name="Mascher T."/>
            <person name="Medema M.H."/>
            <person name="Devos D.P."/>
            <person name="Kaster A.-K."/>
            <person name="Ovreas L."/>
            <person name="Rohde M."/>
            <person name="Galperin M.Y."/>
            <person name="Jogler C."/>
        </authorList>
    </citation>
    <scope>NUCLEOTIDE SEQUENCE [LARGE SCALE GENOMIC DNA]</scope>
    <source>
        <strain evidence="7 8">Pan14r</strain>
    </source>
</reference>
<feature type="transmembrane region" description="Helical" evidence="5">
    <location>
        <begin position="116"/>
        <end position="135"/>
    </location>
</feature>
<feature type="domain" description="O-antigen ligase-related" evidence="6">
    <location>
        <begin position="220"/>
        <end position="354"/>
    </location>
</feature>
<sequence length="450" mass="47967">MPEAVADADDFAADAGGGCSGWTRRLLWASTALAIFVGPVDIVADGGTMTVGLDPVVAVKLGTALIAMIWSAWGLATCRGVRELVLSMPALLLFGILFLVLLATPRAVSSASAATALINTTYVVFIATSLVGLGIRGTVSAMTVGMFVYTCCAWGLYLLLPRYGVFPEDLGGGLIVYRLGGMGHPNGVSRAICLGLILSVWLWKSGRIPTRWFALVAPVFAVAAYLAWSRTSLVATAIALLILWADQILRRRVVAAITVLAMVGITALTVAWMAGYGESIAEIALSKLTKTGSTEELTTGTGRAEIWAYSIDLIRQRPWIGHGFNAGPTLLERFSQSTHNAVLHASLAGGVVAGGFMVVLLIVTLNLFLTAGHPLIRAVAFFVLISCLLEETVLETFPGPCTLTWLMCLFYPTYVWMQRHNHEASDLANKRQPLLTTRSTGISTSPSPSH</sequence>
<protein>
    <submittedName>
        <fullName evidence="7">O-Antigen ligase</fullName>
    </submittedName>
</protein>
<feature type="transmembrane region" description="Helical" evidence="5">
    <location>
        <begin position="56"/>
        <end position="73"/>
    </location>
</feature>
<dbReference type="GO" id="GO:0016020">
    <property type="term" value="C:membrane"/>
    <property type="evidence" value="ECO:0007669"/>
    <property type="project" value="UniProtKB-SubCell"/>
</dbReference>
<feature type="transmembrane region" description="Helical" evidence="5">
    <location>
        <begin position="85"/>
        <end position="104"/>
    </location>
</feature>
<feature type="transmembrane region" description="Helical" evidence="5">
    <location>
        <begin position="341"/>
        <end position="368"/>
    </location>
</feature>
<dbReference type="PANTHER" id="PTHR37422">
    <property type="entry name" value="TEICHURONIC ACID BIOSYNTHESIS PROTEIN TUAE"/>
    <property type="match status" value="1"/>
</dbReference>
<name>A0A5C5Y7D0_9PLAN</name>
<keyword evidence="4 5" id="KW-0472">Membrane</keyword>
<feature type="transmembrane region" description="Helical" evidence="5">
    <location>
        <begin position="215"/>
        <end position="241"/>
    </location>
</feature>
<dbReference type="PANTHER" id="PTHR37422:SF13">
    <property type="entry name" value="LIPOPOLYSACCHARIDE BIOSYNTHESIS PROTEIN PA4999-RELATED"/>
    <property type="match status" value="1"/>
</dbReference>
<feature type="transmembrane region" description="Helical" evidence="5">
    <location>
        <begin position="253"/>
        <end position="274"/>
    </location>
</feature>
<organism evidence="7 8">
    <name type="scientific">Crateriforma conspicua</name>
    <dbReference type="NCBI Taxonomy" id="2527996"/>
    <lineage>
        <taxon>Bacteria</taxon>
        <taxon>Pseudomonadati</taxon>
        <taxon>Planctomycetota</taxon>
        <taxon>Planctomycetia</taxon>
        <taxon>Planctomycetales</taxon>
        <taxon>Planctomycetaceae</taxon>
        <taxon>Crateriforma</taxon>
    </lineage>
</organism>
<gene>
    <name evidence="7" type="ORF">Pan14r_34040</name>
</gene>
<dbReference type="AlphaFoldDB" id="A0A5C5Y7D0"/>
<keyword evidence="7" id="KW-0436">Ligase</keyword>
<dbReference type="EMBL" id="SJPL01000001">
    <property type="protein sequence ID" value="TWT71094.1"/>
    <property type="molecule type" value="Genomic_DNA"/>
</dbReference>
<evidence type="ECO:0000256" key="4">
    <source>
        <dbReference type="ARBA" id="ARBA00023136"/>
    </source>
</evidence>
<evidence type="ECO:0000313" key="8">
    <source>
        <dbReference type="Proteomes" id="UP000317238"/>
    </source>
</evidence>
<keyword evidence="3 5" id="KW-1133">Transmembrane helix</keyword>
<evidence type="ECO:0000256" key="1">
    <source>
        <dbReference type="ARBA" id="ARBA00004141"/>
    </source>
</evidence>
<evidence type="ECO:0000259" key="6">
    <source>
        <dbReference type="Pfam" id="PF04932"/>
    </source>
</evidence>
<proteinExistence type="predicted"/>
<dbReference type="InterPro" id="IPR051533">
    <property type="entry name" value="WaaL-like"/>
</dbReference>
<comment type="caution">
    <text evidence="7">The sequence shown here is derived from an EMBL/GenBank/DDBJ whole genome shotgun (WGS) entry which is preliminary data.</text>
</comment>
<dbReference type="Pfam" id="PF04932">
    <property type="entry name" value="Wzy_C"/>
    <property type="match status" value="1"/>
</dbReference>
<dbReference type="Proteomes" id="UP000317238">
    <property type="component" value="Unassembled WGS sequence"/>
</dbReference>
<feature type="transmembrane region" description="Helical" evidence="5">
    <location>
        <begin position="141"/>
        <end position="160"/>
    </location>
</feature>
<keyword evidence="2 5" id="KW-0812">Transmembrane</keyword>
<evidence type="ECO:0000313" key="7">
    <source>
        <dbReference type="EMBL" id="TWT71094.1"/>
    </source>
</evidence>
<dbReference type="InterPro" id="IPR007016">
    <property type="entry name" value="O-antigen_ligase-rel_domated"/>
</dbReference>
<evidence type="ECO:0000256" key="3">
    <source>
        <dbReference type="ARBA" id="ARBA00022989"/>
    </source>
</evidence>